<keyword evidence="4 6" id="KW-0928">Hypersensitive response elicitation</keyword>
<evidence type="ECO:0000313" key="9">
    <source>
        <dbReference type="EMBL" id="CEG42113.1"/>
    </source>
</evidence>
<dbReference type="Proteomes" id="UP000054928">
    <property type="component" value="Unassembled WGS sequence"/>
</dbReference>
<dbReference type="GO" id="GO:0005576">
    <property type="term" value="C:extracellular region"/>
    <property type="evidence" value="ECO:0007669"/>
    <property type="project" value="UniProtKB-SubCell"/>
</dbReference>
<comment type="subcellular location">
    <subcellularLocation>
        <location evidence="1 6">Secreted</location>
    </subcellularLocation>
</comment>
<keyword evidence="5 6" id="KW-1015">Disulfide bond</keyword>
<sequence>MKSVLLSGFAVAGAVSLAVSATQCDLKSIKNTLLSNSTIKAKLDPAQIKCSEDSGIDMFAITEFPSKETALEIQQSDKGCNILINLINGYTNINTQCTIQINGTTVTYGRLISDFLDGKTGNETDSVSSSGSESESSSSASTFGNSGNSSSLPSTSGASTLSLSLVTYGVIAAITATTCYTSEYV</sequence>
<dbReference type="Gene3D" id="1.10.239.10">
    <property type="entry name" value="Elicitin domain"/>
    <property type="match status" value="1"/>
</dbReference>
<keyword evidence="10" id="KW-1185">Reference proteome</keyword>
<organism evidence="9 10">
    <name type="scientific">Plasmopara halstedii</name>
    <name type="common">Downy mildew of sunflower</name>
    <dbReference type="NCBI Taxonomy" id="4781"/>
    <lineage>
        <taxon>Eukaryota</taxon>
        <taxon>Sar</taxon>
        <taxon>Stramenopiles</taxon>
        <taxon>Oomycota</taxon>
        <taxon>Peronosporomycetes</taxon>
        <taxon>Peronosporales</taxon>
        <taxon>Peronosporaceae</taxon>
        <taxon>Plasmopara</taxon>
    </lineage>
</organism>
<evidence type="ECO:0000313" key="10">
    <source>
        <dbReference type="Proteomes" id="UP000054928"/>
    </source>
</evidence>
<name>A0A0P1AN43_PLAHL</name>
<dbReference type="RefSeq" id="XP_024578482.1">
    <property type="nucleotide sequence ID" value="XM_024727957.1"/>
</dbReference>
<evidence type="ECO:0000256" key="3">
    <source>
        <dbReference type="ARBA" id="ARBA00022525"/>
    </source>
</evidence>
<reference evidence="10" key="1">
    <citation type="submission" date="2014-09" db="EMBL/GenBank/DDBJ databases">
        <authorList>
            <person name="Sharma Rahul"/>
            <person name="Thines Marco"/>
        </authorList>
    </citation>
    <scope>NUCLEOTIDE SEQUENCE [LARGE SCALE GENOMIC DNA]</scope>
</reference>
<feature type="signal peptide" evidence="8">
    <location>
        <begin position="1"/>
        <end position="20"/>
    </location>
</feature>
<protein>
    <recommendedName>
        <fullName evidence="6">Elicitin</fullName>
    </recommendedName>
</protein>
<dbReference type="OrthoDB" id="127256at2759"/>
<proteinExistence type="inferred from homology"/>
<evidence type="ECO:0000256" key="7">
    <source>
        <dbReference type="SAM" id="MobiDB-lite"/>
    </source>
</evidence>
<dbReference type="Pfam" id="PF00964">
    <property type="entry name" value="Elicitin"/>
    <property type="match status" value="1"/>
</dbReference>
<dbReference type="GeneID" id="36407471"/>
<comment type="function">
    <text evidence="6">Induces local and distal defense responses (incompatible hypersensitive reaction) in plants from the solanaceae and cruciferae families. Elicits leaf necrosis and causes the accumulation of pathogenesis-related proteins. Might interact with the lipidic molecules of the plasma membrane.</text>
</comment>
<evidence type="ECO:0000256" key="6">
    <source>
        <dbReference type="RuleBase" id="RU368111"/>
    </source>
</evidence>
<comment type="similarity">
    <text evidence="2 6">Belongs to the elicitin family.</text>
</comment>
<dbReference type="OMA" id="TNINTQC"/>
<evidence type="ECO:0000256" key="4">
    <source>
        <dbReference type="ARBA" id="ARBA00022978"/>
    </source>
</evidence>
<evidence type="ECO:0000256" key="8">
    <source>
        <dbReference type="SAM" id="SignalP"/>
    </source>
</evidence>
<feature type="compositionally biased region" description="Low complexity" evidence="7">
    <location>
        <begin position="123"/>
        <end position="155"/>
    </location>
</feature>
<feature type="region of interest" description="Disordered" evidence="7">
    <location>
        <begin position="122"/>
        <end position="155"/>
    </location>
</feature>
<keyword evidence="8" id="KW-0732">Signal</keyword>
<evidence type="ECO:0000256" key="5">
    <source>
        <dbReference type="ARBA" id="ARBA00023157"/>
    </source>
</evidence>
<dbReference type="EMBL" id="CCYD01000610">
    <property type="protein sequence ID" value="CEG42113.1"/>
    <property type="molecule type" value="Genomic_DNA"/>
</dbReference>
<dbReference type="AlphaFoldDB" id="A0A0P1AN43"/>
<evidence type="ECO:0000256" key="2">
    <source>
        <dbReference type="ARBA" id="ARBA00009544"/>
    </source>
</evidence>
<feature type="chain" id="PRO_5006058797" description="Elicitin" evidence="8">
    <location>
        <begin position="21"/>
        <end position="185"/>
    </location>
</feature>
<keyword evidence="3 6" id="KW-0964">Secreted</keyword>
<dbReference type="InterPro" id="IPR002200">
    <property type="entry name" value="Elicitin"/>
</dbReference>
<dbReference type="InterPro" id="IPR036470">
    <property type="entry name" value="Elicitin_sf"/>
</dbReference>
<evidence type="ECO:0000256" key="1">
    <source>
        <dbReference type="ARBA" id="ARBA00004613"/>
    </source>
</evidence>
<dbReference type="GO" id="GO:0052040">
    <property type="term" value="P:symbiont-mediated perturbation of host programmed cell death"/>
    <property type="evidence" value="ECO:0007669"/>
    <property type="project" value="UniProtKB-UniRule"/>
</dbReference>
<accession>A0A0P1AN43</accession>